<dbReference type="Pfam" id="PF12146">
    <property type="entry name" value="Hydrolase_4"/>
    <property type="match status" value="1"/>
</dbReference>
<dbReference type="Gene3D" id="3.40.50.1820">
    <property type="entry name" value="alpha/beta hydrolase"/>
    <property type="match status" value="1"/>
</dbReference>
<keyword evidence="3" id="KW-1185">Reference proteome</keyword>
<dbReference type="InterPro" id="IPR029058">
    <property type="entry name" value="AB_hydrolase_fold"/>
</dbReference>
<reference evidence="2" key="1">
    <citation type="submission" date="2022-09" db="EMBL/GenBank/DDBJ databases">
        <title>Actin cytoskeleton and complex cell architecture in an #Asgard archaeon.</title>
        <authorList>
            <person name="Ponce Toledo R.I."/>
            <person name="Schleper C."/>
            <person name="Rodrigues Oliveira T."/>
            <person name="Wollweber F."/>
            <person name="Xu J."/>
            <person name="Rittmann S."/>
            <person name="Klingl A."/>
            <person name="Pilhofer M."/>
        </authorList>
    </citation>
    <scope>NUCLEOTIDE SEQUENCE</scope>
    <source>
        <strain evidence="2">B-35</strain>
    </source>
</reference>
<evidence type="ECO:0000313" key="2">
    <source>
        <dbReference type="EMBL" id="UYP44580.1"/>
    </source>
</evidence>
<dbReference type="InterPro" id="IPR000639">
    <property type="entry name" value="Epox_hydrolase-like"/>
</dbReference>
<evidence type="ECO:0000313" key="3">
    <source>
        <dbReference type="Proteomes" id="UP001208689"/>
    </source>
</evidence>
<dbReference type="SUPFAM" id="SSF53474">
    <property type="entry name" value="alpha/beta-Hydrolases"/>
    <property type="match status" value="1"/>
</dbReference>
<dbReference type="GO" id="GO:0070205">
    <property type="term" value="F:2-succinyl-6-hydroxy-2,4-cyclohexadiene-1-carboxylate synthase activity"/>
    <property type="evidence" value="ECO:0007669"/>
    <property type="project" value="UniProtKB-EC"/>
</dbReference>
<dbReference type="InterPro" id="IPR051044">
    <property type="entry name" value="MAG_DAG_Lipase"/>
</dbReference>
<dbReference type="InterPro" id="IPR022742">
    <property type="entry name" value="Hydrolase_4"/>
</dbReference>
<evidence type="ECO:0000259" key="1">
    <source>
        <dbReference type="Pfam" id="PF12146"/>
    </source>
</evidence>
<dbReference type="Proteomes" id="UP001208689">
    <property type="component" value="Chromosome"/>
</dbReference>
<organism evidence="2 3">
    <name type="scientific">Candidatus Lokiarchaeum ossiferum</name>
    <dbReference type="NCBI Taxonomy" id="2951803"/>
    <lineage>
        <taxon>Archaea</taxon>
        <taxon>Promethearchaeati</taxon>
        <taxon>Promethearchaeota</taxon>
        <taxon>Promethearchaeia</taxon>
        <taxon>Promethearchaeales</taxon>
        <taxon>Promethearchaeaceae</taxon>
        <taxon>Candidatus Lokiarchaeum</taxon>
    </lineage>
</organism>
<feature type="domain" description="Serine aminopeptidase S33" evidence="1">
    <location>
        <begin position="52"/>
        <end position="295"/>
    </location>
</feature>
<gene>
    <name evidence="2" type="ORF">NEF87_000865</name>
</gene>
<sequence length="311" mass="35299">MATYHSNQNNYWYQYIRHEDPKKIEAALHEEFISTKHDKIHLDIFGHDLGNNSKGNVIMIHGTSVYSRFYAEFAYLLKSNGFRVFVPDLPGHGQSSGIRGHFTMKKITDSIEFITAHIKERYPGKIAIMGSSLGGISSLYAVAANSKIDLAICHNAAIFNEGHHKEIIKIGAFLRLIVPLVPFFAKIFPKLKMSVFKYLPKKSLVSTEYGSKLFDNLIQDPLIASKYTLISLKTQIVEAPKCPPEEIQIPIMFINGENDKLFSVTFLKALFQRLPNQENEFQVIEGADHLIFQENTTEVVSRVIPFLSKHL</sequence>
<accession>A0ABY6HM43</accession>
<dbReference type="EC" id="4.2.99.20" evidence="2"/>
<keyword evidence="2" id="KW-0456">Lyase</keyword>
<name>A0ABY6HM43_9ARCH</name>
<dbReference type="PRINTS" id="PR00111">
    <property type="entry name" value="ABHYDROLASE"/>
</dbReference>
<dbReference type="PANTHER" id="PTHR11614">
    <property type="entry name" value="PHOSPHOLIPASE-RELATED"/>
    <property type="match status" value="1"/>
</dbReference>
<dbReference type="InterPro" id="IPR000073">
    <property type="entry name" value="AB_hydrolase_1"/>
</dbReference>
<dbReference type="PRINTS" id="PR00412">
    <property type="entry name" value="EPOXHYDRLASE"/>
</dbReference>
<proteinExistence type="predicted"/>
<dbReference type="EMBL" id="CP104013">
    <property type="protein sequence ID" value="UYP44580.1"/>
    <property type="molecule type" value="Genomic_DNA"/>
</dbReference>
<protein>
    <submittedName>
        <fullName evidence="2">2-succinyl-6-hydroxy-2, 4-cyclohexadiene-1-carboxylate synthase</fullName>
        <ecNumber evidence="2">4.2.99.20</ecNumber>
    </submittedName>
</protein>